<organism evidence="1 2">
    <name type="scientific">Lactarius akahatsu</name>
    <dbReference type="NCBI Taxonomy" id="416441"/>
    <lineage>
        <taxon>Eukaryota</taxon>
        <taxon>Fungi</taxon>
        <taxon>Dikarya</taxon>
        <taxon>Basidiomycota</taxon>
        <taxon>Agaricomycotina</taxon>
        <taxon>Agaricomycetes</taxon>
        <taxon>Russulales</taxon>
        <taxon>Russulaceae</taxon>
        <taxon>Lactarius</taxon>
    </lineage>
</organism>
<dbReference type="AlphaFoldDB" id="A0AAD4L6Z2"/>
<accession>A0AAD4L6Z2</accession>
<reference evidence="1" key="1">
    <citation type="submission" date="2022-01" db="EMBL/GenBank/DDBJ databases">
        <title>Comparative genomics reveals a dynamic genome evolution in the ectomycorrhizal milk-cap (Lactarius) mushrooms.</title>
        <authorList>
            <consortium name="DOE Joint Genome Institute"/>
            <person name="Lebreton A."/>
            <person name="Tang N."/>
            <person name="Kuo A."/>
            <person name="LaButti K."/>
            <person name="Drula E."/>
            <person name="Barry K."/>
            <person name="Clum A."/>
            <person name="Lipzen A."/>
            <person name="Mousain D."/>
            <person name="Ng V."/>
            <person name="Wang R."/>
            <person name="Wang X."/>
            <person name="Dai Y."/>
            <person name="Henrissat B."/>
            <person name="Grigoriev I.V."/>
            <person name="Guerin-Laguette A."/>
            <person name="Yu F."/>
            <person name="Martin F.M."/>
        </authorList>
    </citation>
    <scope>NUCLEOTIDE SEQUENCE</scope>
    <source>
        <strain evidence="1">QP</strain>
    </source>
</reference>
<proteinExistence type="predicted"/>
<keyword evidence="2" id="KW-1185">Reference proteome</keyword>
<protein>
    <submittedName>
        <fullName evidence="1">Uncharacterized protein</fullName>
    </submittedName>
</protein>
<sequence length="193" mass="20638">MSRLRRGIPSSQHYGLDQVFVGHDEESPQRKFPFTLYVCLISLTPLFNKRIVETVIAYAMDGANVAISGRSQATLDKTAAVIHAAVSGAQIPANPTDASVIILLSSSAAISKYIEKIFSMYLEMALSSTIQTAESLGCLIQPRQGCKPGHVRNTTDVAAVGVSNKDKLKWGQGTGQGYISLGNSDFTGGSWSV</sequence>
<dbReference type="EMBL" id="JAKELL010000096">
    <property type="protein sequence ID" value="KAH8982813.1"/>
    <property type="molecule type" value="Genomic_DNA"/>
</dbReference>
<comment type="caution">
    <text evidence="1">The sequence shown here is derived from an EMBL/GenBank/DDBJ whole genome shotgun (WGS) entry which is preliminary data.</text>
</comment>
<gene>
    <name evidence="1" type="ORF">EDB92DRAFT_1819729</name>
</gene>
<dbReference type="Proteomes" id="UP001201163">
    <property type="component" value="Unassembled WGS sequence"/>
</dbReference>
<evidence type="ECO:0000313" key="1">
    <source>
        <dbReference type="EMBL" id="KAH8982813.1"/>
    </source>
</evidence>
<name>A0AAD4L6Z2_9AGAM</name>
<evidence type="ECO:0000313" key="2">
    <source>
        <dbReference type="Proteomes" id="UP001201163"/>
    </source>
</evidence>